<gene>
    <name evidence="3" type="ORF">WKI68_31215</name>
</gene>
<keyword evidence="4" id="KW-1185">Reference proteome</keyword>
<keyword evidence="1" id="KW-0732">Signal</keyword>
<dbReference type="PROSITE" id="PS50231">
    <property type="entry name" value="RICIN_B_LECTIN"/>
    <property type="match status" value="1"/>
</dbReference>
<evidence type="ECO:0000313" key="3">
    <source>
        <dbReference type="EMBL" id="MEJ8644568.1"/>
    </source>
</evidence>
<evidence type="ECO:0000259" key="2">
    <source>
        <dbReference type="SMART" id="SM00458"/>
    </source>
</evidence>
<protein>
    <submittedName>
        <fullName evidence="3">RICIN domain-containing protein</fullName>
    </submittedName>
</protein>
<dbReference type="EMBL" id="JBBKAM010000002">
    <property type="protein sequence ID" value="MEJ8644568.1"/>
    <property type="molecule type" value="Genomic_DNA"/>
</dbReference>
<dbReference type="Gene3D" id="2.80.10.50">
    <property type="match status" value="3"/>
</dbReference>
<dbReference type="SUPFAM" id="SSF50370">
    <property type="entry name" value="Ricin B-like lectins"/>
    <property type="match status" value="1"/>
</dbReference>
<dbReference type="Pfam" id="PF14200">
    <property type="entry name" value="RicinB_lectin_2"/>
    <property type="match status" value="2"/>
</dbReference>
<feature type="chain" id="PRO_5045215779" evidence="1">
    <location>
        <begin position="28"/>
        <end position="194"/>
    </location>
</feature>
<feature type="signal peptide" evidence="1">
    <location>
        <begin position="1"/>
        <end position="27"/>
    </location>
</feature>
<dbReference type="SMART" id="SM00458">
    <property type="entry name" value="RICIN"/>
    <property type="match status" value="1"/>
</dbReference>
<dbReference type="CDD" id="cd00161">
    <property type="entry name" value="beta-trefoil_Ricin-like"/>
    <property type="match status" value="1"/>
</dbReference>
<organism evidence="3 4">
    <name type="scientific">Streptomyces caledonius</name>
    <dbReference type="NCBI Taxonomy" id="3134107"/>
    <lineage>
        <taxon>Bacteria</taxon>
        <taxon>Bacillati</taxon>
        <taxon>Actinomycetota</taxon>
        <taxon>Actinomycetes</taxon>
        <taxon>Kitasatosporales</taxon>
        <taxon>Streptomycetaceae</taxon>
        <taxon>Streptomyces</taxon>
    </lineage>
</organism>
<sequence>MQLKRTLAVGASVFALSLFLAPASATALEGETGGSASAAVLAQFIEGGGVADLALQAEPAIGVIYNAPSGKCLEISNSSKANGARAQQWACNGQAGSKWGMADAGGGTYYLVNANSGKCLEIENSSTANGARAQQWDCKGQAGSKWKFYVHSGNAATIVNAKSGKCLEVENSSGANGARVQQWTCNGQVGSYWR</sequence>
<evidence type="ECO:0000256" key="1">
    <source>
        <dbReference type="SAM" id="SignalP"/>
    </source>
</evidence>
<feature type="domain" description="Ricin B lectin" evidence="2">
    <location>
        <begin position="59"/>
        <end position="192"/>
    </location>
</feature>
<dbReference type="Proteomes" id="UP001382904">
    <property type="component" value="Unassembled WGS sequence"/>
</dbReference>
<reference evidence="3 4" key="1">
    <citation type="submission" date="2024-03" db="EMBL/GenBank/DDBJ databases">
        <title>Novel Streptomyces species of biotechnological and ecological value are a feature of Machair soil.</title>
        <authorList>
            <person name="Prole J.R."/>
            <person name="Goodfellow M."/>
            <person name="Allenby N."/>
            <person name="Ward A.C."/>
        </authorList>
    </citation>
    <scope>NUCLEOTIDE SEQUENCE [LARGE SCALE GENOMIC DNA]</scope>
    <source>
        <strain evidence="3 4">MS1.HAVA.3</strain>
    </source>
</reference>
<proteinExistence type="predicted"/>
<comment type="caution">
    <text evidence="3">The sequence shown here is derived from an EMBL/GenBank/DDBJ whole genome shotgun (WGS) entry which is preliminary data.</text>
</comment>
<dbReference type="InterPro" id="IPR000772">
    <property type="entry name" value="Ricin_B_lectin"/>
</dbReference>
<accession>A0ABU8U9J8</accession>
<evidence type="ECO:0000313" key="4">
    <source>
        <dbReference type="Proteomes" id="UP001382904"/>
    </source>
</evidence>
<dbReference type="InterPro" id="IPR035992">
    <property type="entry name" value="Ricin_B-like_lectins"/>
</dbReference>
<name>A0ABU8U9J8_9ACTN</name>